<dbReference type="EMBL" id="QUMS01000006">
    <property type="protein sequence ID" value="REG04729.1"/>
    <property type="molecule type" value="Genomic_DNA"/>
</dbReference>
<evidence type="ECO:0000259" key="1">
    <source>
        <dbReference type="Pfam" id="PF02698"/>
    </source>
</evidence>
<accession>A0A3E0A332</accession>
<protein>
    <submittedName>
        <fullName evidence="2">Uncharacterized SAM-binding protein YcdF (DUF218 family)</fullName>
    </submittedName>
</protein>
<name>A0A3E0A332_9CHLR</name>
<sequence>MAIISTNQQIQPATVQAAQILWNYMKLDKPLAACDCIIAMGSHDLRVAEHAAQLMLEGWAPLLVCSGGLGRLTRTLWHEAEARKFARIARQMGVPFNHILIEDQSSNTGQNIQFTRDLLESKGCKIRSALLVHKPYMERRSLATALQVWPEIEYRVSSPPGTFLDYPNKDITQEELIHVIVGDFQRILVYPRLGFQVTQDVPQEVMNAYEELVRQGYTRFIVNTKAAGEK</sequence>
<feature type="domain" description="DUF218" evidence="1">
    <location>
        <begin position="35"/>
        <end position="148"/>
    </location>
</feature>
<evidence type="ECO:0000313" key="3">
    <source>
        <dbReference type="Proteomes" id="UP000256388"/>
    </source>
</evidence>
<dbReference type="InterPro" id="IPR014729">
    <property type="entry name" value="Rossmann-like_a/b/a_fold"/>
</dbReference>
<dbReference type="PANTHER" id="PTHR30336:SF20">
    <property type="entry name" value="DUF218 DOMAIN-CONTAINING PROTEIN"/>
    <property type="match status" value="1"/>
</dbReference>
<dbReference type="InterPro" id="IPR051599">
    <property type="entry name" value="Cell_Envelope_Assoc"/>
</dbReference>
<evidence type="ECO:0000313" key="2">
    <source>
        <dbReference type="EMBL" id="REG04729.1"/>
    </source>
</evidence>
<dbReference type="Pfam" id="PF02698">
    <property type="entry name" value="DUF218"/>
    <property type="match status" value="1"/>
</dbReference>
<gene>
    <name evidence="2" type="ORF">DFR64_3080</name>
</gene>
<dbReference type="Proteomes" id="UP000256388">
    <property type="component" value="Unassembled WGS sequence"/>
</dbReference>
<dbReference type="Gene3D" id="3.40.50.620">
    <property type="entry name" value="HUPs"/>
    <property type="match status" value="1"/>
</dbReference>
<comment type="caution">
    <text evidence="2">The sequence shown here is derived from an EMBL/GenBank/DDBJ whole genome shotgun (WGS) entry which is preliminary data.</text>
</comment>
<dbReference type="AlphaFoldDB" id="A0A3E0A332"/>
<dbReference type="GO" id="GO:0005886">
    <property type="term" value="C:plasma membrane"/>
    <property type="evidence" value="ECO:0007669"/>
    <property type="project" value="TreeGrafter"/>
</dbReference>
<organism evidence="2 3">
    <name type="scientific">Pelolinea submarina</name>
    <dbReference type="NCBI Taxonomy" id="913107"/>
    <lineage>
        <taxon>Bacteria</taxon>
        <taxon>Bacillati</taxon>
        <taxon>Chloroflexota</taxon>
        <taxon>Anaerolineae</taxon>
        <taxon>Anaerolineales</taxon>
        <taxon>Anaerolineaceae</taxon>
        <taxon>Pelolinea</taxon>
    </lineage>
</organism>
<reference evidence="2 3" key="1">
    <citation type="submission" date="2018-08" db="EMBL/GenBank/DDBJ databases">
        <title>Genomic Encyclopedia of Type Strains, Phase IV (KMG-IV): sequencing the most valuable type-strain genomes for metagenomic binning, comparative biology and taxonomic classification.</title>
        <authorList>
            <person name="Goeker M."/>
        </authorList>
    </citation>
    <scope>NUCLEOTIDE SEQUENCE [LARGE SCALE GENOMIC DNA]</scope>
    <source>
        <strain evidence="2 3">DSM 23923</strain>
    </source>
</reference>
<proteinExistence type="predicted"/>
<dbReference type="InterPro" id="IPR003848">
    <property type="entry name" value="DUF218"/>
</dbReference>
<keyword evidence="3" id="KW-1185">Reference proteome</keyword>
<dbReference type="CDD" id="cd06259">
    <property type="entry name" value="YdcF-like"/>
    <property type="match status" value="1"/>
</dbReference>
<dbReference type="PANTHER" id="PTHR30336">
    <property type="entry name" value="INNER MEMBRANE PROTEIN, PROBABLE PERMEASE"/>
    <property type="match status" value="1"/>
</dbReference>